<reference evidence="10 11" key="1">
    <citation type="submission" date="2022-03" db="EMBL/GenBank/DDBJ databases">
        <authorList>
            <person name="Nunn A."/>
            <person name="Chopra R."/>
            <person name="Nunn A."/>
            <person name="Contreras Garrido A."/>
        </authorList>
    </citation>
    <scope>NUCLEOTIDE SEQUENCE [LARGE SCALE GENOMIC DNA]</scope>
</reference>
<keyword evidence="11" id="KW-1185">Reference proteome</keyword>
<accession>A0AAU9SFG6</accession>
<evidence type="ECO:0000256" key="4">
    <source>
        <dbReference type="ARBA" id="ARBA00022989"/>
    </source>
</evidence>
<comment type="subcellular location">
    <subcellularLocation>
        <location evidence="1">Membrane</location>
        <topology evidence="1">Single-pass membrane protein</topology>
    </subcellularLocation>
</comment>
<dbReference type="Pfam" id="PF12819">
    <property type="entry name" value="Malectin_like"/>
    <property type="match status" value="1"/>
</dbReference>
<feature type="transmembrane region" description="Helical" evidence="7">
    <location>
        <begin position="405"/>
        <end position="429"/>
    </location>
</feature>
<evidence type="ECO:0000256" key="7">
    <source>
        <dbReference type="SAM" id="Phobius"/>
    </source>
</evidence>
<keyword evidence="2 7" id="KW-0812">Transmembrane</keyword>
<feature type="domain" description="Malectin-like" evidence="9">
    <location>
        <begin position="36"/>
        <end position="353"/>
    </location>
</feature>
<evidence type="ECO:0000313" key="10">
    <source>
        <dbReference type="EMBL" id="CAH2065228.1"/>
    </source>
</evidence>
<keyword evidence="4 7" id="KW-1133">Transmembrane helix</keyword>
<dbReference type="PANTHER" id="PTHR45631:SF120">
    <property type="entry name" value="KINASE-LIKE PROTEIN-RELATED"/>
    <property type="match status" value="1"/>
</dbReference>
<proteinExistence type="predicted"/>
<evidence type="ECO:0000256" key="8">
    <source>
        <dbReference type="SAM" id="SignalP"/>
    </source>
</evidence>
<feature type="compositionally biased region" description="Gly residues" evidence="6">
    <location>
        <begin position="357"/>
        <end position="369"/>
    </location>
</feature>
<dbReference type="GO" id="GO:0016020">
    <property type="term" value="C:membrane"/>
    <property type="evidence" value="ECO:0007669"/>
    <property type="project" value="UniProtKB-SubCell"/>
</dbReference>
<evidence type="ECO:0000256" key="3">
    <source>
        <dbReference type="ARBA" id="ARBA00022729"/>
    </source>
</evidence>
<dbReference type="EMBL" id="OU466861">
    <property type="protein sequence ID" value="CAH2065228.1"/>
    <property type="molecule type" value="Genomic_DNA"/>
</dbReference>
<evidence type="ECO:0000256" key="2">
    <source>
        <dbReference type="ARBA" id="ARBA00022692"/>
    </source>
</evidence>
<evidence type="ECO:0000256" key="5">
    <source>
        <dbReference type="ARBA" id="ARBA00023136"/>
    </source>
</evidence>
<protein>
    <recommendedName>
        <fullName evidence="9">Malectin-like domain-containing protein</fullName>
    </recommendedName>
</protein>
<evidence type="ECO:0000259" key="9">
    <source>
        <dbReference type="Pfam" id="PF12819"/>
    </source>
</evidence>
<feature type="region of interest" description="Disordered" evidence="6">
    <location>
        <begin position="356"/>
        <end position="393"/>
    </location>
</feature>
<dbReference type="InterPro" id="IPR024788">
    <property type="entry name" value="Malectin-like_Carb-bd_dom"/>
</dbReference>
<dbReference type="Proteomes" id="UP000836841">
    <property type="component" value="Chromosome 5"/>
</dbReference>
<evidence type="ECO:0000256" key="6">
    <source>
        <dbReference type="SAM" id="MobiDB-lite"/>
    </source>
</evidence>
<dbReference type="PANTHER" id="PTHR45631">
    <property type="entry name" value="OS07G0107800 PROTEIN-RELATED"/>
    <property type="match status" value="1"/>
</dbReference>
<organism evidence="10 11">
    <name type="scientific">Thlaspi arvense</name>
    <name type="common">Field penny-cress</name>
    <dbReference type="NCBI Taxonomy" id="13288"/>
    <lineage>
        <taxon>Eukaryota</taxon>
        <taxon>Viridiplantae</taxon>
        <taxon>Streptophyta</taxon>
        <taxon>Embryophyta</taxon>
        <taxon>Tracheophyta</taxon>
        <taxon>Spermatophyta</taxon>
        <taxon>Magnoliopsida</taxon>
        <taxon>eudicotyledons</taxon>
        <taxon>Gunneridae</taxon>
        <taxon>Pentapetalae</taxon>
        <taxon>rosids</taxon>
        <taxon>malvids</taxon>
        <taxon>Brassicales</taxon>
        <taxon>Brassicaceae</taxon>
        <taxon>Thlaspideae</taxon>
        <taxon>Thlaspi</taxon>
    </lineage>
</organism>
<feature type="signal peptide" evidence="8">
    <location>
        <begin position="1"/>
        <end position="31"/>
    </location>
</feature>
<feature type="chain" id="PRO_5043336603" description="Malectin-like domain-containing protein" evidence="8">
    <location>
        <begin position="32"/>
        <end position="503"/>
    </location>
</feature>
<evidence type="ECO:0000256" key="1">
    <source>
        <dbReference type="ARBA" id="ARBA00004167"/>
    </source>
</evidence>
<evidence type="ECO:0000313" key="11">
    <source>
        <dbReference type="Proteomes" id="UP000836841"/>
    </source>
</evidence>
<keyword evidence="3 8" id="KW-0732">Signal</keyword>
<sequence>MRLCKLGSSLIMDALLLLTLLSLFSNIFSLAENISIDCGASGSHVDSDNVTWVGDKGFVTTGESFEIPGNVTEPANTVRFFPSGQTNCYRNIPATRRRKTLVRTLFYYGNYDGKSSPPSFNVVYDGKNLDNVVFSDEDQSLFVSEVLYFPASENISVCLIRTSPSDDPFISSIEVYGMDAGMYDDLGPDEGLILRQRVAYGAKEIIGYPIDPYGRLWFPSTSSDQTIIELTTSAPSIDITGVANKPPEIVMSKALAADGLRLFDDSLPLAGLPVYLALYFSEPQILGRTQRRSFNVFLDDTQLGSGPIVPVFGKATQVVIRDVVATSLSQVIFQSTDDSVLPQIVNAMELYSISNGQDGGDNGGGGASGGSNDDSQGSGGTTTRETNVVGGGANKIGRRKKISKLPLILGVTFSSAFVALSSAFAAIFIKRRHNAKPQSNKAPTKSTGSGVVTGISPLVGQQLAGDVSNPGHDEPDVYDIDDLIGVNDSYVVHHDDHHQHGAA</sequence>
<dbReference type="AlphaFoldDB" id="A0AAU9SFG6"/>
<name>A0AAU9SFG6_THLAR</name>
<gene>
    <name evidence="10" type="ORF">TAV2_LOCUS17446</name>
</gene>
<keyword evidence="5 7" id="KW-0472">Membrane</keyword>